<organism evidence="2">
    <name type="scientific">Methanothermobacter wolfeii</name>
    <name type="common">Methanobacterium wolfei</name>
    <dbReference type="NCBI Taxonomy" id="145261"/>
    <lineage>
        <taxon>Archaea</taxon>
        <taxon>Methanobacteriati</taxon>
        <taxon>Methanobacteriota</taxon>
        <taxon>Methanomada group</taxon>
        <taxon>Methanobacteria</taxon>
        <taxon>Methanobacteriales</taxon>
        <taxon>Methanobacteriaceae</taxon>
        <taxon>Methanothermobacter</taxon>
    </lineage>
</organism>
<dbReference type="EMBL" id="CP104550">
    <property type="protein sequence ID" value="UXH32251.1"/>
    <property type="molecule type" value="Genomic_DNA"/>
</dbReference>
<dbReference type="Proteomes" id="UP001065373">
    <property type="component" value="Chromosome"/>
</dbReference>
<evidence type="ECO:0000256" key="1">
    <source>
        <dbReference type="SAM" id="Phobius"/>
    </source>
</evidence>
<proteinExistence type="predicted"/>
<feature type="transmembrane region" description="Helical" evidence="1">
    <location>
        <begin position="15"/>
        <end position="33"/>
    </location>
</feature>
<keyword evidence="1" id="KW-1133">Transmembrane helix</keyword>
<feature type="transmembrane region" description="Helical" evidence="1">
    <location>
        <begin position="146"/>
        <end position="164"/>
    </location>
</feature>
<sequence length="168" mass="17798">MKTADDSEDVSGKRLQGLMAGGLCGLSVGVLALNDPDAASLFLGIFMGTLLSLKIDCPSHILAAMVFISVIVAGGLPGLWLPGFAVCTAAAYIDEYGNDNPRIYSRGSFFRIFFGYRFSLKIAVAILALLSLGGMAAGTGFRPETFIFFLLFEAAYELAGRISIHKGS</sequence>
<dbReference type="RefSeq" id="WP_238337968.1">
    <property type="nucleotide sequence ID" value="NZ_CP104550.1"/>
</dbReference>
<evidence type="ECO:0000313" key="2">
    <source>
        <dbReference type="EMBL" id="UXH32251.1"/>
    </source>
</evidence>
<dbReference type="AlphaFoldDB" id="A0A9E7RUY1"/>
<feature type="transmembrane region" description="Helical" evidence="1">
    <location>
        <begin position="114"/>
        <end position="134"/>
    </location>
</feature>
<feature type="transmembrane region" description="Helical" evidence="1">
    <location>
        <begin position="38"/>
        <end position="55"/>
    </location>
</feature>
<name>A0A9E7RUY1_METWO</name>
<keyword evidence="1" id="KW-0812">Transmembrane</keyword>
<gene>
    <name evidence="2" type="ORF">N5910_02885</name>
</gene>
<accession>A0A9E7RUY1</accession>
<protein>
    <submittedName>
        <fullName evidence="2">Uncharacterized protein</fullName>
    </submittedName>
</protein>
<reference evidence="2" key="1">
    <citation type="submission" date="2022-09" db="EMBL/GenBank/DDBJ databases">
        <title>Characterization of three MwoI isoschizomers from sequenced genome and metagenomes.</title>
        <authorList>
            <person name="Fomenkov A."/>
            <person name="Xu S.Y."/>
            <person name="Roberts R.J."/>
        </authorList>
    </citation>
    <scope>NUCLEOTIDE SEQUENCE</scope>
    <source>
        <strain evidence="2">DSM 2970</strain>
    </source>
</reference>
<keyword evidence="1" id="KW-0472">Membrane</keyword>
<dbReference type="GeneID" id="58978195"/>
<feature type="transmembrane region" description="Helical" evidence="1">
    <location>
        <begin position="61"/>
        <end position="93"/>
    </location>
</feature>